<evidence type="ECO:0000313" key="2">
    <source>
        <dbReference type="EMBL" id="AZS86390.1"/>
    </source>
</evidence>
<dbReference type="KEGG" id="sgd:ELQ87_20595"/>
<keyword evidence="5" id="KW-1185">Reference proteome</keyword>
<gene>
    <name evidence="3" type="ORF">DDJ31_18680</name>
    <name evidence="2" type="ORF">ELQ87_20595</name>
</gene>
<dbReference type="EMBL" id="CP034687">
    <property type="protein sequence ID" value="AZS86390.1"/>
    <property type="molecule type" value="Genomic_DNA"/>
</dbReference>
<feature type="region of interest" description="Disordered" evidence="1">
    <location>
        <begin position="1"/>
        <end position="61"/>
    </location>
</feature>
<reference evidence="2 4" key="2">
    <citation type="submission" date="2018-12" db="EMBL/GenBank/DDBJ databases">
        <title>Streptomyces griseoviridis F1-27 complete genome.</title>
        <authorList>
            <person name="Mariita R.M."/>
            <person name="Sello J.K."/>
        </authorList>
    </citation>
    <scope>NUCLEOTIDE SEQUENCE [LARGE SCALE GENOMIC DNA]</scope>
    <source>
        <strain evidence="2 4">F1-27</strain>
    </source>
</reference>
<dbReference type="Proteomes" id="UP000271291">
    <property type="component" value="Chromosome"/>
</dbReference>
<feature type="compositionally biased region" description="Low complexity" evidence="1">
    <location>
        <begin position="35"/>
        <end position="46"/>
    </location>
</feature>
<proteinExistence type="predicted"/>
<evidence type="ECO:0000313" key="5">
    <source>
        <dbReference type="Proteomes" id="UP000501753"/>
    </source>
</evidence>
<evidence type="ECO:0000313" key="4">
    <source>
        <dbReference type="Proteomes" id="UP000271291"/>
    </source>
</evidence>
<feature type="compositionally biased region" description="Basic residues" evidence="1">
    <location>
        <begin position="49"/>
        <end position="61"/>
    </location>
</feature>
<organism evidence="2 4">
    <name type="scientific">Streptomyces griseoviridis</name>
    <dbReference type="NCBI Taxonomy" id="45398"/>
    <lineage>
        <taxon>Bacteria</taxon>
        <taxon>Bacillati</taxon>
        <taxon>Actinomycetota</taxon>
        <taxon>Actinomycetes</taxon>
        <taxon>Kitasatosporales</taxon>
        <taxon>Streptomycetaceae</taxon>
        <taxon>Streptomyces</taxon>
    </lineage>
</organism>
<name>A0A3Q9KPR1_STRGD</name>
<evidence type="ECO:0000313" key="3">
    <source>
        <dbReference type="EMBL" id="QCN86746.1"/>
    </source>
</evidence>
<dbReference type="AlphaFoldDB" id="A0A3Q9KPR1"/>
<dbReference type="Proteomes" id="UP000501753">
    <property type="component" value="Chromosome"/>
</dbReference>
<dbReference type="EMBL" id="CP029078">
    <property type="protein sequence ID" value="QCN86746.1"/>
    <property type="molecule type" value="Genomic_DNA"/>
</dbReference>
<feature type="compositionally biased region" description="Low complexity" evidence="1">
    <location>
        <begin position="1"/>
        <end position="13"/>
    </location>
</feature>
<evidence type="ECO:0000256" key="1">
    <source>
        <dbReference type="SAM" id="MobiDB-lite"/>
    </source>
</evidence>
<sequence>MSKANGAAAAEGVAEPKENTMSFHKIAPVKKAHKAAPAARPAAAEKPAPKRAPKRRPVGHK</sequence>
<reference evidence="3 5" key="1">
    <citation type="submission" date="2018-04" db="EMBL/GenBank/DDBJ databases">
        <title>Complete genome sequences of Streptomyces griseoviridis K61 and characterization of antagonistic properties of biological control agents.</title>
        <authorList>
            <person name="Mariita R.M."/>
            <person name="Sello J.K."/>
        </authorList>
    </citation>
    <scope>NUCLEOTIDE SEQUENCE [LARGE SCALE GENOMIC DNA]</scope>
    <source>
        <strain evidence="3 5">K61</strain>
    </source>
</reference>
<accession>A0A3Q9KPR1</accession>
<protein>
    <submittedName>
        <fullName evidence="2">Uncharacterized protein</fullName>
    </submittedName>
</protein>